<dbReference type="RefSeq" id="WP_378093447.1">
    <property type="nucleotide sequence ID" value="NZ_JBHSEP010000003.1"/>
</dbReference>
<keyword evidence="2" id="KW-1185">Reference proteome</keyword>
<evidence type="ECO:0000313" key="2">
    <source>
        <dbReference type="Proteomes" id="UP001596028"/>
    </source>
</evidence>
<protein>
    <submittedName>
        <fullName evidence="1">Uncharacterized protein</fullName>
    </submittedName>
</protein>
<comment type="caution">
    <text evidence="1">The sequence shown here is derived from an EMBL/GenBank/DDBJ whole genome shotgun (WGS) entry which is preliminary data.</text>
</comment>
<gene>
    <name evidence="1" type="ORF">ACFO3S_06235</name>
</gene>
<sequence length="194" mass="22088">MNQNEVYIVLTATGTLFSETIKWFTKAPLNHASIAFDPELNEVYSFGRKKLRNPFFAGFIQENFKHPFYGQASCAVYRIRVGERGFEQARRLIGEMKQNPERYKYHLLGLIGVLLRRRIPRENAYFCSHFVASVLERCGCRPVDKPACFITPGDFEQSLSGEQIYRGTIAGYLSRYEPNYPAAAYGSAFASVTA</sequence>
<reference evidence="2" key="1">
    <citation type="journal article" date="2019" name="Int. J. Syst. Evol. Microbiol.">
        <title>The Global Catalogue of Microorganisms (GCM) 10K type strain sequencing project: providing services to taxonomists for standard genome sequencing and annotation.</title>
        <authorList>
            <consortium name="The Broad Institute Genomics Platform"/>
            <consortium name="The Broad Institute Genome Sequencing Center for Infectious Disease"/>
            <person name="Wu L."/>
            <person name="Ma J."/>
        </authorList>
    </citation>
    <scope>NUCLEOTIDE SEQUENCE [LARGE SCALE GENOMIC DNA]</scope>
    <source>
        <strain evidence="2">CCUG 49571</strain>
    </source>
</reference>
<dbReference type="Proteomes" id="UP001596028">
    <property type="component" value="Unassembled WGS sequence"/>
</dbReference>
<name>A0ABV9F9V6_9BACL</name>
<accession>A0ABV9F9V6</accession>
<proteinExistence type="predicted"/>
<dbReference type="SUPFAM" id="SSF54001">
    <property type="entry name" value="Cysteine proteinases"/>
    <property type="match status" value="1"/>
</dbReference>
<dbReference type="InterPro" id="IPR038765">
    <property type="entry name" value="Papain-like_cys_pep_sf"/>
</dbReference>
<dbReference type="EMBL" id="JBHSEP010000003">
    <property type="protein sequence ID" value="MFC4597833.1"/>
    <property type="molecule type" value="Genomic_DNA"/>
</dbReference>
<organism evidence="1 2">
    <name type="scientific">Cohnella hongkongensis</name>
    <dbReference type="NCBI Taxonomy" id="178337"/>
    <lineage>
        <taxon>Bacteria</taxon>
        <taxon>Bacillati</taxon>
        <taxon>Bacillota</taxon>
        <taxon>Bacilli</taxon>
        <taxon>Bacillales</taxon>
        <taxon>Paenibacillaceae</taxon>
        <taxon>Cohnella</taxon>
    </lineage>
</organism>
<evidence type="ECO:0000313" key="1">
    <source>
        <dbReference type="EMBL" id="MFC4597833.1"/>
    </source>
</evidence>
<dbReference type="Gene3D" id="3.90.1720.10">
    <property type="entry name" value="endopeptidase domain like (from Nostoc punctiforme)"/>
    <property type="match status" value="1"/>
</dbReference>